<dbReference type="SMART" id="SM00283">
    <property type="entry name" value="MA"/>
    <property type="match status" value="1"/>
</dbReference>
<dbReference type="InterPro" id="IPR004090">
    <property type="entry name" value="Chemotax_Me-accpt_rcpt"/>
</dbReference>
<dbReference type="InterPro" id="IPR001789">
    <property type="entry name" value="Sig_transdc_resp-reg_receiver"/>
</dbReference>
<dbReference type="Pfam" id="PF08447">
    <property type="entry name" value="PAS_3"/>
    <property type="match status" value="1"/>
</dbReference>
<dbReference type="Pfam" id="PF00072">
    <property type="entry name" value="Response_reg"/>
    <property type="match status" value="1"/>
</dbReference>
<gene>
    <name evidence="10" type="ORF">THMIRHAM_00670</name>
</gene>
<dbReference type="PRINTS" id="PR00260">
    <property type="entry name" value="CHEMTRNSDUCR"/>
</dbReference>
<evidence type="ECO:0000256" key="4">
    <source>
        <dbReference type="PROSITE-ProRule" id="PRU00169"/>
    </source>
</evidence>
<dbReference type="Pfam" id="PF00015">
    <property type="entry name" value="MCPsignal"/>
    <property type="match status" value="1"/>
</dbReference>
<dbReference type="RefSeq" id="WP_237261987.1">
    <property type="nucleotide sequence ID" value="NZ_AP024202.1"/>
</dbReference>
<dbReference type="InterPro" id="IPR004089">
    <property type="entry name" value="MCPsignal_dom"/>
</dbReference>
<keyword evidence="6" id="KW-1133">Transmembrane helix</keyword>
<evidence type="ECO:0000259" key="7">
    <source>
        <dbReference type="PROSITE" id="PS50110"/>
    </source>
</evidence>
<protein>
    <recommendedName>
        <fullName evidence="12">Chemotaxis protein</fullName>
    </recommendedName>
</protein>
<evidence type="ECO:0000259" key="9">
    <source>
        <dbReference type="PROSITE" id="PS50112"/>
    </source>
</evidence>
<keyword evidence="2 5" id="KW-0807">Transducer</keyword>
<evidence type="ECO:0000256" key="2">
    <source>
        <dbReference type="ARBA" id="ARBA00023224"/>
    </source>
</evidence>
<dbReference type="PROSITE" id="PS50112">
    <property type="entry name" value="PAS"/>
    <property type="match status" value="1"/>
</dbReference>
<evidence type="ECO:0000256" key="3">
    <source>
        <dbReference type="ARBA" id="ARBA00029447"/>
    </source>
</evidence>
<dbReference type="InterPro" id="IPR013655">
    <property type="entry name" value="PAS_fold_3"/>
</dbReference>
<evidence type="ECO:0000256" key="6">
    <source>
        <dbReference type="SAM" id="Phobius"/>
    </source>
</evidence>
<dbReference type="PANTHER" id="PTHR43531">
    <property type="entry name" value="PROTEIN ICFG"/>
    <property type="match status" value="1"/>
</dbReference>
<evidence type="ECO:0000313" key="10">
    <source>
        <dbReference type="EMBL" id="BCN92282.1"/>
    </source>
</evidence>
<dbReference type="InterPro" id="IPR000014">
    <property type="entry name" value="PAS"/>
</dbReference>
<dbReference type="Gene3D" id="3.30.450.20">
    <property type="entry name" value="PAS domain"/>
    <property type="match status" value="2"/>
</dbReference>
<dbReference type="PROSITE" id="PS50111">
    <property type="entry name" value="CHEMOTAXIS_TRANSDUC_2"/>
    <property type="match status" value="1"/>
</dbReference>
<dbReference type="Pfam" id="PF13682">
    <property type="entry name" value="CZB"/>
    <property type="match status" value="1"/>
</dbReference>
<dbReference type="Proteomes" id="UP001054820">
    <property type="component" value="Chromosome"/>
</dbReference>
<dbReference type="Gene3D" id="1.10.287.950">
    <property type="entry name" value="Methyl-accepting chemotaxis protein"/>
    <property type="match status" value="1"/>
</dbReference>
<dbReference type="SMART" id="SM00086">
    <property type="entry name" value="PAC"/>
    <property type="match status" value="1"/>
</dbReference>
<dbReference type="Gene3D" id="1.20.120.30">
    <property type="entry name" value="Aspartate receptor, ligand-binding domain"/>
    <property type="match status" value="1"/>
</dbReference>
<dbReference type="InterPro" id="IPR025991">
    <property type="entry name" value="Chemoreceptor_zinc-bind_dom"/>
</dbReference>
<dbReference type="InterPro" id="IPR051310">
    <property type="entry name" value="MCP_chemotaxis"/>
</dbReference>
<dbReference type="SUPFAM" id="SSF52172">
    <property type="entry name" value="CheY-like"/>
    <property type="match status" value="1"/>
</dbReference>
<dbReference type="CDD" id="cd00130">
    <property type="entry name" value="PAS"/>
    <property type="match status" value="1"/>
</dbReference>
<keyword evidence="11" id="KW-1185">Reference proteome</keyword>
<dbReference type="InterPro" id="IPR011006">
    <property type="entry name" value="CheY-like_superfamily"/>
</dbReference>
<evidence type="ECO:0008006" key="12">
    <source>
        <dbReference type="Google" id="ProtNLM"/>
    </source>
</evidence>
<dbReference type="Gene3D" id="3.40.50.2300">
    <property type="match status" value="1"/>
</dbReference>
<dbReference type="Pfam" id="PF13426">
    <property type="entry name" value="PAS_9"/>
    <property type="match status" value="1"/>
</dbReference>
<dbReference type="NCBIfam" id="TIGR00229">
    <property type="entry name" value="sensory_box"/>
    <property type="match status" value="1"/>
</dbReference>
<accession>A0ABM7MAA7</accession>
<dbReference type="SUPFAM" id="SSF55785">
    <property type="entry name" value="PYP-like sensor domain (PAS domain)"/>
    <property type="match status" value="1"/>
</dbReference>
<dbReference type="SMART" id="SM00448">
    <property type="entry name" value="REC"/>
    <property type="match status" value="1"/>
</dbReference>
<organism evidence="10 11">
    <name type="scientific">Thiomicrorhabdus immobilis</name>
    <dbReference type="NCBI Taxonomy" id="2791037"/>
    <lineage>
        <taxon>Bacteria</taxon>
        <taxon>Pseudomonadati</taxon>
        <taxon>Pseudomonadota</taxon>
        <taxon>Gammaproteobacteria</taxon>
        <taxon>Thiotrichales</taxon>
        <taxon>Piscirickettsiaceae</taxon>
        <taxon>Thiomicrorhabdus</taxon>
    </lineage>
</organism>
<dbReference type="PROSITE" id="PS50110">
    <property type="entry name" value="RESPONSE_REGULATORY"/>
    <property type="match status" value="1"/>
</dbReference>
<dbReference type="EMBL" id="AP024202">
    <property type="protein sequence ID" value="BCN92282.1"/>
    <property type="molecule type" value="Genomic_DNA"/>
</dbReference>
<feature type="modified residue" description="4-aspartylphosphate" evidence="4">
    <location>
        <position position="795"/>
    </location>
</feature>
<feature type="transmembrane region" description="Helical" evidence="6">
    <location>
        <begin position="186"/>
        <end position="207"/>
    </location>
</feature>
<feature type="domain" description="Response regulatory" evidence="7">
    <location>
        <begin position="746"/>
        <end position="859"/>
    </location>
</feature>
<comment type="similarity">
    <text evidence="3">Belongs to the methyl-accepting chemotaxis (MCP) protein family.</text>
</comment>
<feature type="domain" description="PAS" evidence="9">
    <location>
        <begin position="25"/>
        <end position="76"/>
    </location>
</feature>
<dbReference type="InterPro" id="IPR001610">
    <property type="entry name" value="PAC"/>
</dbReference>
<keyword evidence="4" id="KW-0597">Phosphoprotein</keyword>
<dbReference type="SUPFAM" id="SSF58104">
    <property type="entry name" value="Methyl-accepting chemotaxis protein (MCP) signaling domain"/>
    <property type="match status" value="1"/>
</dbReference>
<evidence type="ECO:0000256" key="5">
    <source>
        <dbReference type="PROSITE-ProRule" id="PRU00284"/>
    </source>
</evidence>
<proteinExistence type="inferred from homology"/>
<keyword evidence="6" id="KW-0472">Membrane</keyword>
<dbReference type="CDD" id="cd17546">
    <property type="entry name" value="REC_hyHK_CKI1_RcsC-like"/>
    <property type="match status" value="1"/>
</dbReference>
<feature type="domain" description="Methyl-accepting transducer" evidence="8">
    <location>
        <begin position="483"/>
        <end position="712"/>
    </location>
</feature>
<evidence type="ECO:0000256" key="1">
    <source>
        <dbReference type="ARBA" id="ARBA00022500"/>
    </source>
</evidence>
<sequence>MRNNQPVTQRAHRLKPDTLLVSHTDLKGTIIYANEAFVEASGFTYEELMGQPHNLLRHPDVPEQVFADFWDTIQAGRPWHQIVKNRRKNGDHYWVEANATPIIENNQITGYMSVRTPASDAQIQAAEAAYQAVADKKIKLRHGEVDTFWRRFNPLAHWPPLVTLIPATLLAISTEIYSLIYGYRPGFLNDAVIFLTLLSTIHVIYYLKRINDSIRAVDEIANENLNGQINTHGSNTSGTINRRIKTLQIRLGAQKNDVITTARRSTRLEAGLDNLNTNIMLADQTGTITYFNDSLKSYLKELEPKIQEEIPDFNLNNLLGKSVACLFEKNPHIMEKLISMKEAETFKFEFFGAQLQLLLTPIADAKGHPLGVVIEWQDIFQEKFVQDSIAKLVDDACHGRLHSRVDTEQLDGFYKTLADDINTLMNSLQTTLKEISSLIGGLSTKDLTVQPENQHTGQYGWTIKNLVAGIESLKASFCRVNNQATEVTQSAEHVSKSNKDLAESIKQQGHQLHATSSAMRLLTEKVNETAQQANTSNELALQTQKNVEQGNQSMNETIQAMHEINQVSEQITGIVTLIDSIAFQTNLLALNAAVEAARAGEHGRGFAVVAGEVRNLAQKSAEAAKDIKGLIETTARKISDGTEKVQNTGQSLQEIIQQVHQMSENISGIANNAQSQSSQIDEVNDTIQKLNQAAEHNATLVMENSSLADYLSDVADNMDQLVGAFELGDCTEAHSKESGKNSNSELVLVVDDNISNLKVATMFLKKAGYETKTAANGREAILQCGRYKPNAILMDIEMPGMDGLQATKELRSKGYNKPILAYTGHSDNYLAIIEQAGMNDIVKKPLNLDDMVTKLSNHNVKPNLHNSENIVATRNKIIEKSAIAKQYSEMIQAHMGWKQKIRKFIDGADIGVTYEVAIDHTACALGKWYYQGGGQQLMHLPLMKQLGDEHMEMHQQIKIIMDAFQVDDYETLETSMSKMDQQSDKVVALLNQLIDHEGSHA</sequence>
<reference evidence="10" key="1">
    <citation type="journal article" date="2022" name="Arch. Microbiol.">
        <title>Thiomicrorhabdus immobilis sp. nov., a mesophilic sulfur-oxidizing bacterium isolated from sediment of a brackish lake in northern Japan.</title>
        <authorList>
            <person name="Kojima H."/>
            <person name="Mochizuki J."/>
            <person name="Kanda M."/>
            <person name="Watanabe T."/>
            <person name="Fukui M."/>
        </authorList>
    </citation>
    <scope>NUCLEOTIDE SEQUENCE</scope>
    <source>
        <strain evidence="10">Am19</strain>
    </source>
</reference>
<name>A0ABM7MAA7_9GAMM</name>
<dbReference type="PANTHER" id="PTHR43531:SF11">
    <property type="entry name" value="METHYL-ACCEPTING CHEMOTAXIS PROTEIN 3"/>
    <property type="match status" value="1"/>
</dbReference>
<feature type="transmembrane region" description="Helical" evidence="6">
    <location>
        <begin position="158"/>
        <end position="180"/>
    </location>
</feature>
<evidence type="ECO:0000313" key="11">
    <source>
        <dbReference type="Proteomes" id="UP001054820"/>
    </source>
</evidence>
<dbReference type="CDD" id="cd11386">
    <property type="entry name" value="MCP_signal"/>
    <property type="match status" value="1"/>
</dbReference>
<evidence type="ECO:0000259" key="8">
    <source>
        <dbReference type="PROSITE" id="PS50111"/>
    </source>
</evidence>
<dbReference type="Gene3D" id="1.20.120.1530">
    <property type="match status" value="1"/>
</dbReference>
<keyword evidence="1" id="KW-0145">Chemotaxis</keyword>
<dbReference type="SMART" id="SM00091">
    <property type="entry name" value="PAS"/>
    <property type="match status" value="2"/>
</dbReference>
<dbReference type="InterPro" id="IPR035965">
    <property type="entry name" value="PAS-like_dom_sf"/>
</dbReference>
<keyword evidence="6" id="KW-0812">Transmembrane</keyword>